<organism evidence="5 6">
    <name type="scientific">Actinoallomurus vinaceus</name>
    <dbReference type="NCBI Taxonomy" id="1080074"/>
    <lineage>
        <taxon>Bacteria</taxon>
        <taxon>Bacillati</taxon>
        <taxon>Actinomycetota</taxon>
        <taxon>Actinomycetes</taxon>
        <taxon>Streptosporangiales</taxon>
        <taxon>Thermomonosporaceae</taxon>
        <taxon>Actinoallomurus</taxon>
    </lineage>
</organism>
<accession>A0ABP8UT91</accession>
<reference evidence="6" key="1">
    <citation type="journal article" date="2019" name="Int. J. Syst. Evol. Microbiol.">
        <title>The Global Catalogue of Microorganisms (GCM) 10K type strain sequencing project: providing services to taxonomists for standard genome sequencing and annotation.</title>
        <authorList>
            <consortium name="The Broad Institute Genomics Platform"/>
            <consortium name="The Broad Institute Genome Sequencing Center for Infectious Disease"/>
            <person name="Wu L."/>
            <person name="Ma J."/>
        </authorList>
    </citation>
    <scope>NUCLEOTIDE SEQUENCE [LARGE SCALE GENOMIC DNA]</scope>
    <source>
        <strain evidence="6">JCM 17939</strain>
    </source>
</reference>
<dbReference type="Gene3D" id="1.10.10.10">
    <property type="entry name" value="Winged helix-like DNA-binding domain superfamily/Winged helix DNA-binding domain"/>
    <property type="match status" value="1"/>
</dbReference>
<gene>
    <name evidence="5" type="ORF">GCM10023196_094560</name>
</gene>
<dbReference type="InterPro" id="IPR036390">
    <property type="entry name" value="WH_DNA-bd_sf"/>
</dbReference>
<dbReference type="SUPFAM" id="SSF46785">
    <property type="entry name" value="Winged helix' DNA-binding domain"/>
    <property type="match status" value="1"/>
</dbReference>
<feature type="domain" description="HTH marR-type" evidence="4">
    <location>
        <begin position="6"/>
        <end position="139"/>
    </location>
</feature>
<protein>
    <submittedName>
        <fullName evidence="5">MarR family transcriptional regulator</fullName>
    </submittedName>
</protein>
<dbReference type="EMBL" id="BAABHK010000021">
    <property type="protein sequence ID" value="GAA4638106.1"/>
    <property type="molecule type" value="Genomic_DNA"/>
</dbReference>
<keyword evidence="6" id="KW-1185">Reference proteome</keyword>
<dbReference type="PANTHER" id="PTHR39515:SF2">
    <property type="entry name" value="HTH-TYPE TRANSCRIPTIONAL REGULATOR RV0880"/>
    <property type="match status" value="1"/>
</dbReference>
<keyword evidence="3" id="KW-0804">Transcription</keyword>
<evidence type="ECO:0000259" key="4">
    <source>
        <dbReference type="PROSITE" id="PS50995"/>
    </source>
</evidence>
<evidence type="ECO:0000313" key="5">
    <source>
        <dbReference type="EMBL" id="GAA4638106.1"/>
    </source>
</evidence>
<evidence type="ECO:0000313" key="6">
    <source>
        <dbReference type="Proteomes" id="UP001501442"/>
    </source>
</evidence>
<evidence type="ECO:0000256" key="2">
    <source>
        <dbReference type="ARBA" id="ARBA00023125"/>
    </source>
</evidence>
<dbReference type="Proteomes" id="UP001501442">
    <property type="component" value="Unassembled WGS sequence"/>
</dbReference>
<evidence type="ECO:0000256" key="1">
    <source>
        <dbReference type="ARBA" id="ARBA00023015"/>
    </source>
</evidence>
<dbReference type="PANTHER" id="PTHR39515">
    <property type="entry name" value="CONSERVED PROTEIN"/>
    <property type="match status" value="1"/>
</dbReference>
<comment type="caution">
    <text evidence="5">The sequence shown here is derived from an EMBL/GenBank/DDBJ whole genome shotgun (WGS) entry which is preliminary data.</text>
</comment>
<dbReference type="InterPro" id="IPR000835">
    <property type="entry name" value="HTH_MarR-typ"/>
</dbReference>
<keyword evidence="1" id="KW-0805">Transcription regulation</keyword>
<name>A0ABP8UT91_9ACTN</name>
<dbReference type="Pfam" id="PF12802">
    <property type="entry name" value="MarR_2"/>
    <property type="match status" value="1"/>
</dbReference>
<dbReference type="InterPro" id="IPR023187">
    <property type="entry name" value="Tscrpt_reg_MarR-type_CS"/>
</dbReference>
<proteinExistence type="predicted"/>
<dbReference type="PROSITE" id="PS50995">
    <property type="entry name" value="HTH_MARR_2"/>
    <property type="match status" value="1"/>
</dbReference>
<dbReference type="Gene3D" id="1.10.287.100">
    <property type="match status" value="1"/>
</dbReference>
<sequence length="140" mass="15473">MSEVDVDEIARELRLAVGRLVRRARDRTDLPAPQAAVLGNLDREGPMSTSELADRQHVRHQSVARTVGQLIALDLISSGPHPHDRRKNLLTITDAGRAALRSQRTRRAGWLAEAISSELSPEEQRALARTVPLLGRLADH</sequence>
<dbReference type="InterPro" id="IPR052526">
    <property type="entry name" value="HTH-type_Bedaq_tolerance"/>
</dbReference>
<dbReference type="RefSeq" id="WP_345441411.1">
    <property type="nucleotide sequence ID" value="NZ_BAABHK010000021.1"/>
</dbReference>
<dbReference type="InterPro" id="IPR036388">
    <property type="entry name" value="WH-like_DNA-bd_sf"/>
</dbReference>
<evidence type="ECO:0000256" key="3">
    <source>
        <dbReference type="ARBA" id="ARBA00023163"/>
    </source>
</evidence>
<dbReference type="SMART" id="SM00347">
    <property type="entry name" value="HTH_MARR"/>
    <property type="match status" value="1"/>
</dbReference>
<keyword evidence="2" id="KW-0238">DNA-binding</keyword>
<dbReference type="PROSITE" id="PS01117">
    <property type="entry name" value="HTH_MARR_1"/>
    <property type="match status" value="1"/>
</dbReference>